<comment type="caution">
    <text evidence="12">The sequence shown here is derived from an EMBL/GenBank/DDBJ whole genome shotgun (WGS) entry which is preliminary data.</text>
</comment>
<comment type="similarity">
    <text evidence="3 7 9">Belongs to the elongation factor P family.</text>
</comment>
<dbReference type="GO" id="GO:0003746">
    <property type="term" value="F:translation elongation factor activity"/>
    <property type="evidence" value="ECO:0007669"/>
    <property type="project" value="UniProtKB-UniRule"/>
</dbReference>
<evidence type="ECO:0000256" key="2">
    <source>
        <dbReference type="ARBA" id="ARBA00004815"/>
    </source>
</evidence>
<dbReference type="InterPro" id="IPR013185">
    <property type="entry name" value="Transl_elong_KOW-like"/>
</dbReference>
<evidence type="ECO:0000256" key="4">
    <source>
        <dbReference type="ARBA" id="ARBA00022490"/>
    </source>
</evidence>
<dbReference type="Pfam" id="PF09285">
    <property type="entry name" value="Elong-fact-P_C"/>
    <property type="match status" value="1"/>
</dbReference>
<feature type="domain" description="Elongation factor P C-terminal" evidence="10">
    <location>
        <begin position="129"/>
        <end position="184"/>
    </location>
</feature>
<dbReference type="UniPathway" id="UPA00345"/>
<dbReference type="Gene3D" id="2.30.30.30">
    <property type="match status" value="1"/>
</dbReference>
<dbReference type="SUPFAM" id="SSF50249">
    <property type="entry name" value="Nucleic acid-binding proteins"/>
    <property type="match status" value="2"/>
</dbReference>
<dbReference type="PANTHER" id="PTHR30053:SF14">
    <property type="entry name" value="TRANSLATION ELONGATION FACTOR KOW-LIKE DOMAIN-CONTAINING PROTEIN"/>
    <property type="match status" value="1"/>
</dbReference>
<evidence type="ECO:0000256" key="9">
    <source>
        <dbReference type="RuleBase" id="RU004389"/>
    </source>
</evidence>
<protein>
    <recommendedName>
        <fullName evidence="7 8">Elongation factor P</fullName>
        <shortName evidence="7">EF-P</shortName>
    </recommendedName>
</protein>
<gene>
    <name evidence="7" type="primary">efp</name>
    <name evidence="12" type="ORF">A3K51_02335</name>
</gene>
<dbReference type="PROSITE" id="PS01275">
    <property type="entry name" value="EFP"/>
    <property type="match status" value="1"/>
</dbReference>
<accession>A0A1F4NQV0</accession>
<dbReference type="EMBL" id="METD01000001">
    <property type="protein sequence ID" value="OGB73657.1"/>
    <property type="molecule type" value="Genomic_DNA"/>
</dbReference>
<evidence type="ECO:0000256" key="7">
    <source>
        <dbReference type="HAMAP-Rule" id="MF_00141"/>
    </source>
</evidence>
<evidence type="ECO:0000259" key="11">
    <source>
        <dbReference type="SMART" id="SM01185"/>
    </source>
</evidence>
<dbReference type="NCBIfam" id="TIGR00038">
    <property type="entry name" value="efp"/>
    <property type="match status" value="1"/>
</dbReference>
<name>A0A1F4NQV0_UNCK3</name>
<dbReference type="PIRSF" id="PIRSF005901">
    <property type="entry name" value="EF-P"/>
    <property type="match status" value="1"/>
</dbReference>
<dbReference type="FunFam" id="2.40.50.140:FF:000004">
    <property type="entry name" value="Elongation factor P"/>
    <property type="match status" value="1"/>
</dbReference>
<dbReference type="GO" id="GO:0005829">
    <property type="term" value="C:cytosol"/>
    <property type="evidence" value="ECO:0007669"/>
    <property type="project" value="UniProtKB-ARBA"/>
</dbReference>
<dbReference type="Gene3D" id="2.40.50.140">
    <property type="entry name" value="Nucleic acid-binding proteins"/>
    <property type="match status" value="2"/>
</dbReference>
<dbReference type="InterPro" id="IPR001059">
    <property type="entry name" value="Transl_elong_P/YeiP_cen"/>
</dbReference>
<comment type="pathway">
    <text evidence="2 7">Protein biosynthesis; polypeptide chain elongation.</text>
</comment>
<dbReference type="Pfam" id="PF08207">
    <property type="entry name" value="EFP_N"/>
    <property type="match status" value="1"/>
</dbReference>
<dbReference type="PANTHER" id="PTHR30053">
    <property type="entry name" value="ELONGATION FACTOR P"/>
    <property type="match status" value="1"/>
</dbReference>
<evidence type="ECO:0000313" key="12">
    <source>
        <dbReference type="EMBL" id="OGB73657.1"/>
    </source>
</evidence>
<proteinExistence type="inferred from homology"/>
<evidence type="ECO:0000256" key="8">
    <source>
        <dbReference type="NCBIfam" id="TIGR00038"/>
    </source>
</evidence>
<sequence>MLTINDLKTGVVINLEGAPYEVVKYQHSKMGRGGAVLRTTLKNLLTGNNIERTFHGDEKFVPAELERKKAQFLYHQGGDFVVMDTTTFDQFTIPGATVGFSANFIKDGQEVELLMFDENAINLSLPTKMPFKVTESEPAVKGDSATNPTKNATIETGFSIRVPMFISIGDTIIVDTRDGSYIERAK</sequence>
<dbReference type="SUPFAM" id="SSF50104">
    <property type="entry name" value="Translation proteins SH3-like domain"/>
    <property type="match status" value="1"/>
</dbReference>
<organism evidence="12 13">
    <name type="scientific">candidate division Kazan bacterium RIFCSPLOWO2_01_FULL_45_19</name>
    <dbReference type="NCBI Taxonomy" id="1798538"/>
    <lineage>
        <taxon>Bacteria</taxon>
        <taxon>Bacteria division Kazan-3B-28</taxon>
    </lineage>
</organism>
<dbReference type="CDD" id="cd05794">
    <property type="entry name" value="S1_EF-P_repeat_2"/>
    <property type="match status" value="1"/>
</dbReference>
<dbReference type="GO" id="GO:0043043">
    <property type="term" value="P:peptide biosynthetic process"/>
    <property type="evidence" value="ECO:0007669"/>
    <property type="project" value="InterPro"/>
</dbReference>
<keyword evidence="4 7" id="KW-0963">Cytoplasm</keyword>
<evidence type="ECO:0000256" key="1">
    <source>
        <dbReference type="ARBA" id="ARBA00004496"/>
    </source>
</evidence>
<dbReference type="CDD" id="cd04470">
    <property type="entry name" value="S1_EF-P_repeat_1"/>
    <property type="match status" value="1"/>
</dbReference>
<dbReference type="InterPro" id="IPR008991">
    <property type="entry name" value="Translation_prot_SH3-like_sf"/>
</dbReference>
<dbReference type="InterPro" id="IPR012340">
    <property type="entry name" value="NA-bd_OB-fold"/>
</dbReference>
<dbReference type="InterPro" id="IPR020599">
    <property type="entry name" value="Transl_elong_fac_P/YeiP"/>
</dbReference>
<feature type="domain" description="Translation elongation factor P/YeiP central" evidence="11">
    <location>
        <begin position="67"/>
        <end position="121"/>
    </location>
</feature>
<evidence type="ECO:0000259" key="10">
    <source>
        <dbReference type="SMART" id="SM00841"/>
    </source>
</evidence>
<dbReference type="SMART" id="SM00841">
    <property type="entry name" value="Elong-fact-P_C"/>
    <property type="match status" value="1"/>
</dbReference>
<dbReference type="NCBIfam" id="NF001810">
    <property type="entry name" value="PRK00529.1"/>
    <property type="match status" value="1"/>
</dbReference>
<dbReference type="FunFam" id="2.30.30.30:FF:000003">
    <property type="entry name" value="Elongation factor P"/>
    <property type="match status" value="1"/>
</dbReference>
<evidence type="ECO:0000256" key="6">
    <source>
        <dbReference type="ARBA" id="ARBA00022917"/>
    </source>
</evidence>
<dbReference type="InterPro" id="IPR015365">
    <property type="entry name" value="Elong-fact-P_C"/>
</dbReference>
<comment type="subcellular location">
    <subcellularLocation>
        <location evidence="1 7">Cytoplasm</location>
    </subcellularLocation>
</comment>
<keyword evidence="6 7" id="KW-0648">Protein biosynthesis</keyword>
<dbReference type="Proteomes" id="UP000178085">
    <property type="component" value="Unassembled WGS sequence"/>
</dbReference>
<dbReference type="InterPro" id="IPR011768">
    <property type="entry name" value="Transl_elongation_fac_P"/>
</dbReference>
<comment type="function">
    <text evidence="7">Involved in peptide bond synthesis. Stimulates efficient translation and peptide-bond synthesis on native or reconstituted 70S ribosomes in vitro. Probably functions indirectly by altering the affinity of the ribosome for aminoacyl-tRNA, thus increasing their reactivity as acceptors for peptidyl transferase.</text>
</comment>
<dbReference type="Pfam" id="PF01132">
    <property type="entry name" value="EFP"/>
    <property type="match status" value="1"/>
</dbReference>
<dbReference type="HAMAP" id="MF_00141">
    <property type="entry name" value="EF_P"/>
    <property type="match status" value="1"/>
</dbReference>
<dbReference type="FunFam" id="2.40.50.140:FF:000009">
    <property type="entry name" value="Elongation factor P"/>
    <property type="match status" value="1"/>
</dbReference>
<dbReference type="InterPro" id="IPR013852">
    <property type="entry name" value="Transl_elong_P/YeiP_CS"/>
</dbReference>
<dbReference type="AlphaFoldDB" id="A0A1F4NQV0"/>
<keyword evidence="5 7" id="KW-0251">Elongation factor</keyword>
<reference evidence="12 13" key="1">
    <citation type="journal article" date="2016" name="Nat. Commun.">
        <title>Thousands of microbial genomes shed light on interconnected biogeochemical processes in an aquifer system.</title>
        <authorList>
            <person name="Anantharaman K."/>
            <person name="Brown C.T."/>
            <person name="Hug L.A."/>
            <person name="Sharon I."/>
            <person name="Castelle C.J."/>
            <person name="Probst A.J."/>
            <person name="Thomas B.C."/>
            <person name="Singh A."/>
            <person name="Wilkins M.J."/>
            <person name="Karaoz U."/>
            <person name="Brodie E.L."/>
            <person name="Williams K.H."/>
            <person name="Hubbard S.S."/>
            <person name="Banfield J.F."/>
        </authorList>
    </citation>
    <scope>NUCLEOTIDE SEQUENCE [LARGE SCALE GENOMIC DNA]</scope>
</reference>
<evidence type="ECO:0000256" key="3">
    <source>
        <dbReference type="ARBA" id="ARBA00009479"/>
    </source>
</evidence>
<evidence type="ECO:0000313" key="13">
    <source>
        <dbReference type="Proteomes" id="UP000178085"/>
    </source>
</evidence>
<evidence type="ECO:0000256" key="5">
    <source>
        <dbReference type="ARBA" id="ARBA00022768"/>
    </source>
</evidence>
<dbReference type="SMART" id="SM01185">
    <property type="entry name" value="EFP"/>
    <property type="match status" value="1"/>
</dbReference>
<dbReference type="InterPro" id="IPR014722">
    <property type="entry name" value="Rib_uL2_dom2"/>
</dbReference>